<protein>
    <submittedName>
        <fullName evidence="2">DUF4381 domain-containing protein</fullName>
    </submittedName>
</protein>
<comment type="caution">
    <text evidence="2">The sequence shown here is derived from an EMBL/GenBank/DDBJ whole genome shotgun (WGS) entry which is preliminary data.</text>
</comment>
<dbReference type="InterPro" id="IPR025489">
    <property type="entry name" value="DUF4381"/>
</dbReference>
<reference evidence="2" key="1">
    <citation type="submission" date="2022-07" db="EMBL/GenBank/DDBJ databases">
        <title>Characterization of the Novel Bacterium Alteromonas immobilis LMIT006 and Alteromonas gregis LMIT007.</title>
        <authorList>
            <person name="Lin X."/>
        </authorList>
    </citation>
    <scope>NUCLEOTIDE SEQUENCE</scope>
    <source>
        <strain evidence="2">LMIT007</strain>
    </source>
</reference>
<dbReference type="EMBL" id="JANATA010000009">
    <property type="protein sequence ID" value="MCP3428640.1"/>
    <property type="molecule type" value="Genomic_DNA"/>
</dbReference>
<dbReference type="AlphaFoldDB" id="A0AA41WYW0"/>
<evidence type="ECO:0000313" key="2">
    <source>
        <dbReference type="EMBL" id="MCP3428640.1"/>
    </source>
</evidence>
<keyword evidence="1" id="KW-1133">Transmembrane helix</keyword>
<feature type="transmembrane region" description="Helical" evidence="1">
    <location>
        <begin position="24"/>
        <end position="44"/>
    </location>
</feature>
<dbReference type="Proteomes" id="UP001165413">
    <property type="component" value="Unassembled WGS sequence"/>
</dbReference>
<dbReference type="RefSeq" id="WP_254100103.1">
    <property type="nucleotide sequence ID" value="NZ_JANATA010000009.1"/>
</dbReference>
<sequence>MDNVFIPPHNTIAPDTIAWFPPSIWLVLMLLCFLALLLYMGIALRRYRKYTRARREAYHTLVGLLRSSAPTAHANRLLKQVARTYYNQHVSSLHGTQWVTFWSIKLPTKKRAKHTAVLTELQNSLYQSVPQTLSIEQFETLKACMNLGLPKFSWITLRANTGDIQQSQQHIDPEQTFQAQKLTTQGARDE</sequence>
<keyword evidence="1" id="KW-0472">Membrane</keyword>
<proteinExistence type="predicted"/>
<evidence type="ECO:0000256" key="1">
    <source>
        <dbReference type="SAM" id="Phobius"/>
    </source>
</evidence>
<evidence type="ECO:0000313" key="3">
    <source>
        <dbReference type="Proteomes" id="UP001165413"/>
    </source>
</evidence>
<organism evidence="2 3">
    <name type="scientific">Opacimonas viscosa</name>
    <dbReference type="NCBI Taxonomy" id="2961944"/>
    <lineage>
        <taxon>Bacteria</taxon>
        <taxon>Pseudomonadati</taxon>
        <taxon>Pseudomonadota</taxon>
        <taxon>Gammaproteobacteria</taxon>
        <taxon>Alteromonadales</taxon>
        <taxon>Alteromonadaceae</taxon>
        <taxon>Opacimonas</taxon>
    </lineage>
</organism>
<keyword evidence="1" id="KW-0812">Transmembrane</keyword>
<name>A0AA41WYW0_9ALTE</name>
<dbReference type="Pfam" id="PF14316">
    <property type="entry name" value="DUF4381"/>
    <property type="match status" value="1"/>
</dbReference>
<gene>
    <name evidence="2" type="ORF">NLF92_06740</name>
</gene>
<accession>A0AA41WYW0</accession>
<keyword evidence="3" id="KW-1185">Reference proteome</keyword>